<sequence length="170" mass="19210">MAAENVADWLPRDEVIDPVTRLMSHGMKLREFIPDGRTLPSSILALMEWWMDTTYTLHLPFDKMTITLVDFIAITRLHFGGRSVAFDDQLRTLDLLACERASGQLSGWSPPSRIKGFVVRVSSLTTRICSRSVWELDADVVAQAFLFYLLLTTLFINHGNYADLALPPPL</sequence>
<evidence type="ECO:0000259" key="1">
    <source>
        <dbReference type="Pfam" id="PF10536"/>
    </source>
</evidence>
<dbReference type="EMBL" id="KK914535">
    <property type="protein sequence ID" value="KDP34327.1"/>
    <property type="molecule type" value="Genomic_DNA"/>
</dbReference>
<gene>
    <name evidence="2" type="ORF">JCGZ_12675</name>
</gene>
<name>A0A067KDZ6_JATCU</name>
<dbReference type="InterPro" id="IPR019557">
    <property type="entry name" value="AminoTfrase-like_pln_mobile"/>
</dbReference>
<dbReference type="Pfam" id="PF10536">
    <property type="entry name" value="PMD"/>
    <property type="match status" value="1"/>
</dbReference>
<dbReference type="PANTHER" id="PTHR46033:SF8">
    <property type="entry name" value="PROTEIN MAINTENANCE OF MERISTEMS-LIKE"/>
    <property type="match status" value="1"/>
</dbReference>
<dbReference type="GO" id="GO:0010073">
    <property type="term" value="P:meristem maintenance"/>
    <property type="evidence" value="ECO:0007669"/>
    <property type="project" value="InterPro"/>
</dbReference>
<feature type="domain" description="Aminotransferase-like plant mobile" evidence="1">
    <location>
        <begin position="42"/>
        <end position="156"/>
    </location>
</feature>
<dbReference type="AlphaFoldDB" id="A0A067KDZ6"/>
<evidence type="ECO:0000313" key="2">
    <source>
        <dbReference type="EMBL" id="KDP34327.1"/>
    </source>
</evidence>
<dbReference type="PANTHER" id="PTHR46033">
    <property type="entry name" value="PROTEIN MAIN-LIKE 2"/>
    <property type="match status" value="1"/>
</dbReference>
<accession>A0A067KDZ6</accession>
<protein>
    <recommendedName>
        <fullName evidence="1">Aminotransferase-like plant mobile domain-containing protein</fullName>
    </recommendedName>
</protein>
<proteinExistence type="predicted"/>
<keyword evidence="3" id="KW-1185">Reference proteome</keyword>
<dbReference type="OrthoDB" id="1938336at2759"/>
<evidence type="ECO:0000313" key="3">
    <source>
        <dbReference type="Proteomes" id="UP000027138"/>
    </source>
</evidence>
<reference evidence="2 3" key="1">
    <citation type="journal article" date="2014" name="PLoS ONE">
        <title>Global Analysis of Gene Expression Profiles in Physic Nut (Jatropha curcas L.) Seedlings Exposed to Salt Stress.</title>
        <authorList>
            <person name="Zhang L."/>
            <person name="Zhang C."/>
            <person name="Wu P."/>
            <person name="Chen Y."/>
            <person name="Li M."/>
            <person name="Jiang H."/>
            <person name="Wu G."/>
        </authorList>
    </citation>
    <scope>NUCLEOTIDE SEQUENCE [LARGE SCALE GENOMIC DNA]</scope>
    <source>
        <strain evidence="3">cv. GZQX0401</strain>
        <tissue evidence="2">Young leaves</tissue>
    </source>
</reference>
<organism evidence="2 3">
    <name type="scientific">Jatropha curcas</name>
    <name type="common">Barbados nut</name>
    <dbReference type="NCBI Taxonomy" id="180498"/>
    <lineage>
        <taxon>Eukaryota</taxon>
        <taxon>Viridiplantae</taxon>
        <taxon>Streptophyta</taxon>
        <taxon>Embryophyta</taxon>
        <taxon>Tracheophyta</taxon>
        <taxon>Spermatophyta</taxon>
        <taxon>Magnoliopsida</taxon>
        <taxon>eudicotyledons</taxon>
        <taxon>Gunneridae</taxon>
        <taxon>Pentapetalae</taxon>
        <taxon>rosids</taxon>
        <taxon>fabids</taxon>
        <taxon>Malpighiales</taxon>
        <taxon>Euphorbiaceae</taxon>
        <taxon>Crotonoideae</taxon>
        <taxon>Jatropheae</taxon>
        <taxon>Jatropha</taxon>
    </lineage>
</organism>
<dbReference type="Proteomes" id="UP000027138">
    <property type="component" value="Unassembled WGS sequence"/>
</dbReference>
<dbReference type="InterPro" id="IPR044824">
    <property type="entry name" value="MAIN-like"/>
</dbReference>